<protein>
    <submittedName>
        <fullName evidence="2">Endonuclease/exonuclease/phosphatase family metal-dependent hydrolase</fullName>
    </submittedName>
</protein>
<name>A0ABY2F8Y9_9ACTN</name>
<keyword evidence="3" id="KW-1185">Reference proteome</keyword>
<dbReference type="SUPFAM" id="SSF56219">
    <property type="entry name" value="DNase I-like"/>
    <property type="match status" value="1"/>
</dbReference>
<dbReference type="PANTHER" id="PTHR14859:SF15">
    <property type="entry name" value="ENDONUCLEASE_EXONUCLEASE_PHOSPHATASE DOMAIN-CONTAINING PROTEIN"/>
    <property type="match status" value="1"/>
</dbReference>
<keyword evidence="2" id="KW-0255">Endonuclease</keyword>
<accession>A0ABY2F8Y9</accession>
<gene>
    <name evidence="2" type="ORF">EV137_5104</name>
</gene>
<evidence type="ECO:0000313" key="2">
    <source>
        <dbReference type="EMBL" id="TDW87034.1"/>
    </source>
</evidence>
<dbReference type="InterPro" id="IPR051916">
    <property type="entry name" value="GPI-anchor_lipid_remodeler"/>
</dbReference>
<dbReference type="InterPro" id="IPR005135">
    <property type="entry name" value="Endo/exonuclease/phosphatase"/>
</dbReference>
<sequence length="251" mass="27685">MTRLTVASLNTRGVPLFSSDLRSRYTAIAKAFETSDTDVVNLQEVFTYYHLRLLRTSMPSYRASFRPSAAGPAGGLVTFSRHPVTGTTYKRFPTPPVAEIRALPRMTRLTASLQGMLRTGLPGITILNTHLSANRDGDWSPTSRYHGLQQTQLTTLAQYAGTVEEPAVLTGDFNIARDSSLYRDFLGSSRLTDAFGDDCPPTFHQAYLPPDRPPHCIDFVLLSGPKLTVESAHLDDSYPSDHLGLTVRLLI</sequence>
<feature type="domain" description="Endonuclease/exonuclease/phosphatase" evidence="1">
    <location>
        <begin position="8"/>
        <end position="242"/>
    </location>
</feature>
<comment type="caution">
    <text evidence="2">The sequence shown here is derived from an EMBL/GenBank/DDBJ whole genome shotgun (WGS) entry which is preliminary data.</text>
</comment>
<dbReference type="Gene3D" id="3.60.10.10">
    <property type="entry name" value="Endonuclease/exonuclease/phosphatase"/>
    <property type="match status" value="1"/>
</dbReference>
<proteinExistence type="predicted"/>
<dbReference type="Proteomes" id="UP000295060">
    <property type="component" value="Unassembled WGS sequence"/>
</dbReference>
<dbReference type="RefSeq" id="WP_375372040.1">
    <property type="nucleotide sequence ID" value="NZ_SODU01000003.1"/>
</dbReference>
<dbReference type="PANTHER" id="PTHR14859">
    <property type="entry name" value="CALCOFLUOR WHITE HYPERSENSITIVE PROTEIN PRECURSOR"/>
    <property type="match status" value="1"/>
</dbReference>
<dbReference type="Pfam" id="PF03372">
    <property type="entry name" value="Exo_endo_phos"/>
    <property type="match status" value="1"/>
</dbReference>
<organism evidence="2 3">
    <name type="scientific">Kribbella pratensis</name>
    <dbReference type="NCBI Taxonomy" id="2512112"/>
    <lineage>
        <taxon>Bacteria</taxon>
        <taxon>Bacillati</taxon>
        <taxon>Actinomycetota</taxon>
        <taxon>Actinomycetes</taxon>
        <taxon>Propionibacteriales</taxon>
        <taxon>Kribbellaceae</taxon>
        <taxon>Kribbella</taxon>
    </lineage>
</organism>
<dbReference type="GO" id="GO:0004519">
    <property type="term" value="F:endonuclease activity"/>
    <property type="evidence" value="ECO:0007669"/>
    <property type="project" value="UniProtKB-KW"/>
</dbReference>
<dbReference type="GO" id="GO:0016787">
    <property type="term" value="F:hydrolase activity"/>
    <property type="evidence" value="ECO:0007669"/>
    <property type="project" value="UniProtKB-KW"/>
</dbReference>
<evidence type="ECO:0000313" key="3">
    <source>
        <dbReference type="Proteomes" id="UP000295060"/>
    </source>
</evidence>
<keyword evidence="2" id="KW-0540">Nuclease</keyword>
<reference evidence="2 3" key="1">
    <citation type="submission" date="2019-03" db="EMBL/GenBank/DDBJ databases">
        <title>Genomic Encyclopedia of Type Strains, Phase III (KMG-III): the genomes of soil and plant-associated and newly described type strains.</title>
        <authorList>
            <person name="Whitman W."/>
        </authorList>
    </citation>
    <scope>NUCLEOTIDE SEQUENCE [LARGE SCALE GENOMIC DNA]</scope>
    <source>
        <strain evidence="2 3">VKMAc-2574</strain>
    </source>
</reference>
<evidence type="ECO:0000259" key="1">
    <source>
        <dbReference type="Pfam" id="PF03372"/>
    </source>
</evidence>
<dbReference type="InterPro" id="IPR036691">
    <property type="entry name" value="Endo/exonu/phosph_ase_sf"/>
</dbReference>
<dbReference type="EMBL" id="SODU01000003">
    <property type="protein sequence ID" value="TDW87034.1"/>
    <property type="molecule type" value="Genomic_DNA"/>
</dbReference>
<keyword evidence="2" id="KW-0378">Hydrolase</keyword>